<proteinExistence type="predicted"/>
<organism evidence="1 2">
    <name type="scientific">Candidatus Magnetoglobus multicellularis str. Araruama</name>
    <dbReference type="NCBI Taxonomy" id="890399"/>
    <lineage>
        <taxon>Bacteria</taxon>
        <taxon>Pseudomonadati</taxon>
        <taxon>Thermodesulfobacteriota</taxon>
        <taxon>Desulfobacteria</taxon>
        <taxon>Desulfobacterales</taxon>
        <taxon>Desulfobacteraceae</taxon>
        <taxon>Candidatus Magnetoglobus</taxon>
    </lineage>
</organism>
<comment type="caution">
    <text evidence="1">The sequence shown here is derived from an EMBL/GenBank/DDBJ whole genome shotgun (WGS) entry which is preliminary data.</text>
</comment>
<protein>
    <submittedName>
        <fullName evidence="1">Uncharacterized protein</fullName>
    </submittedName>
</protein>
<evidence type="ECO:0000313" key="2">
    <source>
        <dbReference type="Proteomes" id="UP000189670"/>
    </source>
</evidence>
<dbReference type="AlphaFoldDB" id="A0A1V1NW32"/>
<evidence type="ECO:0000313" key="1">
    <source>
        <dbReference type="EMBL" id="ETR66765.1"/>
    </source>
</evidence>
<sequence length="276" mass="30969">MGLELVSDITLLLKYLQGRLPVRDFELDFGIKGTPKNMLDTLYECLGKAINNMARPIDAIKHQAKTVTVGTSRISETVEGLLFEAVQKRFKLDQLITKNVIVLRNLQNVVDQIEGSIVYKVGGLNVLGEPTDDSFLEVVEKEGSSQEIDSRFESDKKLKGIKRIIVRQGNVFIGKGRVDNRKILVIPIISTSPNTPHIIEHILLLNISLKRTVNLETKIIALGDKREHIQNIVQESNIIWKNEFLDLLPLEDLFGQSAEKIAEGIMAMLVNHKKGV</sequence>
<dbReference type="Proteomes" id="UP000189670">
    <property type="component" value="Unassembled WGS sequence"/>
</dbReference>
<name>A0A1V1NW32_9BACT</name>
<dbReference type="EMBL" id="ATBP01001761">
    <property type="protein sequence ID" value="ETR66765.1"/>
    <property type="molecule type" value="Genomic_DNA"/>
</dbReference>
<reference evidence="2" key="1">
    <citation type="submission" date="2012-11" db="EMBL/GenBank/DDBJ databases">
        <authorList>
            <person name="Lucero-Rivera Y.E."/>
            <person name="Tovar-Ramirez D."/>
        </authorList>
    </citation>
    <scope>NUCLEOTIDE SEQUENCE [LARGE SCALE GENOMIC DNA]</scope>
    <source>
        <strain evidence="2">Araruama</strain>
    </source>
</reference>
<gene>
    <name evidence="1" type="ORF">OMM_05494</name>
</gene>
<accession>A0A1V1NW32</accession>